<accession>A0A0A9H622</accession>
<reference evidence="1" key="2">
    <citation type="journal article" date="2015" name="Data Brief">
        <title>Shoot transcriptome of the giant reed, Arundo donax.</title>
        <authorList>
            <person name="Barrero R.A."/>
            <person name="Guerrero F.D."/>
            <person name="Moolhuijzen P."/>
            <person name="Goolsby J.A."/>
            <person name="Tidwell J."/>
            <person name="Bellgard S.E."/>
            <person name="Bellgard M.I."/>
        </authorList>
    </citation>
    <scope>NUCLEOTIDE SEQUENCE</scope>
    <source>
        <tissue evidence="1">Shoot tissue taken approximately 20 cm above the soil surface</tissue>
    </source>
</reference>
<sequence length="20" mass="2227">MWGRTGGDGFAERDCRARVS</sequence>
<evidence type="ECO:0000313" key="1">
    <source>
        <dbReference type="EMBL" id="JAE32182.1"/>
    </source>
</evidence>
<organism evidence="1">
    <name type="scientific">Arundo donax</name>
    <name type="common">Giant reed</name>
    <name type="synonym">Donax arundinaceus</name>
    <dbReference type="NCBI Taxonomy" id="35708"/>
    <lineage>
        <taxon>Eukaryota</taxon>
        <taxon>Viridiplantae</taxon>
        <taxon>Streptophyta</taxon>
        <taxon>Embryophyta</taxon>
        <taxon>Tracheophyta</taxon>
        <taxon>Spermatophyta</taxon>
        <taxon>Magnoliopsida</taxon>
        <taxon>Liliopsida</taxon>
        <taxon>Poales</taxon>
        <taxon>Poaceae</taxon>
        <taxon>PACMAD clade</taxon>
        <taxon>Arundinoideae</taxon>
        <taxon>Arundineae</taxon>
        <taxon>Arundo</taxon>
    </lineage>
</organism>
<dbReference type="AlphaFoldDB" id="A0A0A9H622"/>
<dbReference type="EMBL" id="GBRH01165714">
    <property type="protein sequence ID" value="JAE32182.1"/>
    <property type="molecule type" value="Transcribed_RNA"/>
</dbReference>
<reference evidence="1" key="1">
    <citation type="submission" date="2014-09" db="EMBL/GenBank/DDBJ databases">
        <authorList>
            <person name="Magalhaes I.L.F."/>
            <person name="Oliveira U."/>
            <person name="Santos F.R."/>
            <person name="Vidigal T.H.D.A."/>
            <person name="Brescovit A.D."/>
            <person name="Santos A.J."/>
        </authorList>
    </citation>
    <scope>NUCLEOTIDE SEQUENCE</scope>
    <source>
        <tissue evidence="1">Shoot tissue taken approximately 20 cm above the soil surface</tissue>
    </source>
</reference>
<name>A0A0A9H622_ARUDO</name>
<protein>
    <submittedName>
        <fullName evidence="1">Uncharacterized protein</fullName>
    </submittedName>
</protein>
<proteinExistence type="predicted"/>